<dbReference type="Pfam" id="PF12902">
    <property type="entry name" value="Ferritin-like"/>
    <property type="match status" value="1"/>
</dbReference>
<proteinExistence type="predicted"/>
<evidence type="ECO:0000313" key="6">
    <source>
        <dbReference type="Proteomes" id="UP001500220"/>
    </source>
</evidence>
<reference evidence="4 5" key="1">
    <citation type="journal article" date="2014" name="Int. J. Syst. Evol. Microbiol.">
        <title>Complete genome sequence of Corynebacterium casei LMG S-19264T (=DSM 44701T), isolated from a smear-ripened cheese.</title>
        <authorList>
            <consortium name="US DOE Joint Genome Institute (JGI-PGF)"/>
            <person name="Walter F."/>
            <person name="Albersmeier A."/>
            <person name="Kalinowski J."/>
            <person name="Ruckert C."/>
        </authorList>
    </citation>
    <scope>NUCLEOTIDE SEQUENCE [LARGE SCALE GENOMIC DNA]</scope>
    <source>
        <strain evidence="4 5">CGMCC 4.7206</strain>
    </source>
</reference>
<reference evidence="3" key="4">
    <citation type="submission" date="2023-12" db="EMBL/GenBank/DDBJ databases">
        <authorList>
            <person name="Sun Q."/>
            <person name="Inoue M."/>
        </authorList>
    </citation>
    <scope>NUCLEOTIDE SEQUENCE</scope>
    <source>
        <strain evidence="3">JCM 10664</strain>
    </source>
</reference>
<dbReference type="RefSeq" id="WP_188987873.1">
    <property type="nucleotide sequence ID" value="NZ_BAAAHC010000013.1"/>
</dbReference>
<dbReference type="InterPro" id="IPR026820">
    <property type="entry name" value="VioB/RebD_dom"/>
</dbReference>
<dbReference type="InterPro" id="IPR012347">
    <property type="entry name" value="Ferritin-like"/>
</dbReference>
<evidence type="ECO:0000313" key="5">
    <source>
        <dbReference type="Proteomes" id="UP000597989"/>
    </source>
</evidence>
<accession>A0A917JYI3</accession>
<keyword evidence="6" id="KW-1185">Reference proteome</keyword>
<dbReference type="PANTHER" id="PTHR34400">
    <property type="match status" value="1"/>
</dbReference>
<evidence type="ECO:0000259" key="2">
    <source>
        <dbReference type="Pfam" id="PF12902"/>
    </source>
</evidence>
<dbReference type="Gene3D" id="1.20.1260.10">
    <property type="match status" value="1"/>
</dbReference>
<dbReference type="PANTHER" id="PTHR34400:SF4">
    <property type="entry name" value="MEMBRANE PROTEIN"/>
    <property type="match status" value="1"/>
</dbReference>
<comment type="caution">
    <text evidence="4">The sequence shown here is derived from an EMBL/GenBank/DDBJ whole genome shotgun (WGS) entry which is preliminary data.</text>
</comment>
<reference evidence="4" key="3">
    <citation type="submission" date="2020-09" db="EMBL/GenBank/DDBJ databases">
        <authorList>
            <person name="Sun Q."/>
            <person name="Zhou Y."/>
        </authorList>
    </citation>
    <scope>NUCLEOTIDE SEQUENCE</scope>
    <source>
        <strain evidence="4">CGMCC 4.7206</strain>
    </source>
</reference>
<organism evidence="4 5">
    <name type="scientific">Saccharopolyspora thermophila</name>
    <dbReference type="NCBI Taxonomy" id="89367"/>
    <lineage>
        <taxon>Bacteria</taxon>
        <taxon>Bacillati</taxon>
        <taxon>Actinomycetota</taxon>
        <taxon>Actinomycetes</taxon>
        <taxon>Pseudonocardiales</taxon>
        <taxon>Pseudonocardiaceae</taxon>
        <taxon>Saccharopolyspora</taxon>
    </lineage>
</organism>
<name>A0A917JYI3_9PSEU</name>
<feature type="region of interest" description="Disordered" evidence="1">
    <location>
        <begin position="225"/>
        <end position="247"/>
    </location>
</feature>
<feature type="domain" description="Iminophenyl-pyruvate dimer synthase" evidence="2">
    <location>
        <begin position="34"/>
        <end position="261"/>
    </location>
</feature>
<gene>
    <name evidence="3" type="ORF">GCM10009545_36200</name>
    <name evidence="4" type="ORF">GCM10011581_28880</name>
</gene>
<dbReference type="EMBL" id="BMMT01000009">
    <property type="protein sequence ID" value="GGI90008.1"/>
    <property type="molecule type" value="Genomic_DNA"/>
</dbReference>
<dbReference type="EMBL" id="BAAAHC010000013">
    <property type="protein sequence ID" value="GAA0530473.1"/>
    <property type="molecule type" value="Genomic_DNA"/>
</dbReference>
<protein>
    <recommendedName>
        <fullName evidence="2">Iminophenyl-pyruvate dimer synthase domain-containing protein</fullName>
    </recommendedName>
</protein>
<dbReference type="Proteomes" id="UP001500220">
    <property type="component" value="Unassembled WGS sequence"/>
</dbReference>
<evidence type="ECO:0000313" key="4">
    <source>
        <dbReference type="EMBL" id="GGI90008.1"/>
    </source>
</evidence>
<dbReference type="AlphaFoldDB" id="A0A917JYI3"/>
<dbReference type="Proteomes" id="UP000597989">
    <property type="component" value="Unassembled WGS sequence"/>
</dbReference>
<evidence type="ECO:0000256" key="1">
    <source>
        <dbReference type="SAM" id="MobiDB-lite"/>
    </source>
</evidence>
<reference evidence="3 6" key="2">
    <citation type="journal article" date="2019" name="Int. J. Syst. Evol. Microbiol.">
        <title>The Global Catalogue of Microorganisms (GCM) 10K type strain sequencing project: providing services to taxonomists for standard genome sequencing and annotation.</title>
        <authorList>
            <consortium name="The Broad Institute Genomics Platform"/>
            <consortium name="The Broad Institute Genome Sequencing Center for Infectious Disease"/>
            <person name="Wu L."/>
            <person name="Ma J."/>
        </authorList>
    </citation>
    <scope>NUCLEOTIDE SEQUENCE [LARGE SCALE GENOMIC DNA]</scope>
    <source>
        <strain evidence="3 6">JCM 10664</strain>
    </source>
</reference>
<sequence length="448" mass="51334">MTTTEVRAVQPTVPVCALDPTKEIDNLDDLAKHLKVAAQVEMSTIPPYLYSAYSIRTRGYSQWAPQQGALRTLIGVAIEEMLHLCLVRNMMIAIGYGADIDFYDRAFLPEFPSRMLHRTPPLDLHLRRLSTEHVDTFIEIEKPDKLEEADVFRAQPDDLEQYTSLGAFYRKIERGFTRLQNQINWLETNVEYQYRRGFWNQFGAGHPILIKNFKDVQAALRTIIEQGEGSENHHTTAPTDPENPRPGYEEFTHYEKFLRIKKHIEGIGAGNAEEGYDFTIDDPHAVWPVIDDPRIADFAPGGPLENQSVHALMQLFNAAYCYLLCILDKLFNTPTNDLRWGKLPGTERDVLYSRRYGLERNSIAIMQGVLYPIADRLVRTPLHTESRQPGPIPHAGPSFEYYEFPSGRQTKKQHLVELCEQAVKHFPELGGDDGVQRQINLLMDLELR</sequence>
<evidence type="ECO:0000313" key="3">
    <source>
        <dbReference type="EMBL" id="GAA0530473.1"/>
    </source>
</evidence>